<organism evidence="1 2">
    <name type="scientific">Grifola frondosa</name>
    <name type="common">Maitake</name>
    <name type="synonym">Polyporus frondosus</name>
    <dbReference type="NCBI Taxonomy" id="5627"/>
    <lineage>
        <taxon>Eukaryota</taxon>
        <taxon>Fungi</taxon>
        <taxon>Dikarya</taxon>
        <taxon>Basidiomycota</taxon>
        <taxon>Agaricomycotina</taxon>
        <taxon>Agaricomycetes</taxon>
        <taxon>Polyporales</taxon>
        <taxon>Grifolaceae</taxon>
        <taxon>Grifola</taxon>
    </lineage>
</organism>
<dbReference type="EMBL" id="LUGG01000031">
    <property type="protein sequence ID" value="OBZ66372.1"/>
    <property type="molecule type" value="Genomic_DNA"/>
</dbReference>
<accession>A0A1C7LNN7</accession>
<dbReference type="Proteomes" id="UP000092993">
    <property type="component" value="Unassembled WGS sequence"/>
</dbReference>
<name>A0A1C7LNN7_GRIFR</name>
<proteinExistence type="predicted"/>
<sequence>MAPQARMLFLPTTFMSQGGCQYRICNLTTNHNLCWSSPIEVEQTEIIQDDAVEGNLQWAAMPVDNITNLFTIRSEDTGLYAGFSEPASALTVGTPSIVQVVEASAAQFYLEDAPPSLPPGGIHFMGQAYKVKEKNSGRYVIPDFRVEGFTRRIVLGGLNADKATAWTFTMTLPIG</sequence>
<dbReference type="AlphaFoldDB" id="A0A1C7LNN7"/>
<protein>
    <submittedName>
        <fullName evidence="1">Uncharacterized protein</fullName>
    </submittedName>
</protein>
<gene>
    <name evidence="1" type="ORF">A0H81_13611</name>
</gene>
<evidence type="ECO:0000313" key="1">
    <source>
        <dbReference type="EMBL" id="OBZ66372.1"/>
    </source>
</evidence>
<comment type="caution">
    <text evidence="1">The sequence shown here is derived from an EMBL/GenBank/DDBJ whole genome shotgun (WGS) entry which is preliminary data.</text>
</comment>
<reference evidence="1 2" key="1">
    <citation type="submission" date="2016-03" db="EMBL/GenBank/DDBJ databases">
        <title>Whole genome sequencing of Grifola frondosa 9006-11.</title>
        <authorList>
            <person name="Min B."/>
            <person name="Park H."/>
            <person name="Kim J.-G."/>
            <person name="Cho H."/>
            <person name="Oh Y.-L."/>
            <person name="Kong W.-S."/>
            <person name="Choi I.-G."/>
        </authorList>
    </citation>
    <scope>NUCLEOTIDE SEQUENCE [LARGE SCALE GENOMIC DNA]</scope>
    <source>
        <strain evidence="1 2">9006-11</strain>
    </source>
</reference>
<keyword evidence="2" id="KW-1185">Reference proteome</keyword>
<evidence type="ECO:0000313" key="2">
    <source>
        <dbReference type="Proteomes" id="UP000092993"/>
    </source>
</evidence>